<protein>
    <submittedName>
        <fullName evidence="3">Riboflavin transporter</fullName>
    </submittedName>
</protein>
<sequence>EHLVYIEMQICDVILSINAVIISVPILRTLAVIFA</sequence>
<keyword evidence="2" id="KW-1185">Reference proteome</keyword>
<dbReference type="Proteomes" id="UP000887569">
    <property type="component" value="Unplaced"/>
</dbReference>
<reference evidence="3" key="1">
    <citation type="submission" date="2022-11" db="UniProtKB">
        <authorList>
            <consortium name="WormBaseParasite"/>
        </authorList>
    </citation>
    <scope>IDENTIFICATION</scope>
</reference>
<evidence type="ECO:0000256" key="1">
    <source>
        <dbReference type="SAM" id="Phobius"/>
    </source>
</evidence>
<keyword evidence="1" id="KW-0472">Membrane</keyword>
<dbReference type="WBParaSite" id="PgB03_g002_t01">
    <property type="protein sequence ID" value="PgB03_g002_t01"/>
    <property type="gene ID" value="PgB03_g002"/>
</dbReference>
<organism evidence="2 3">
    <name type="scientific">Parascaris univalens</name>
    <name type="common">Nematode worm</name>
    <dbReference type="NCBI Taxonomy" id="6257"/>
    <lineage>
        <taxon>Eukaryota</taxon>
        <taxon>Metazoa</taxon>
        <taxon>Ecdysozoa</taxon>
        <taxon>Nematoda</taxon>
        <taxon>Chromadorea</taxon>
        <taxon>Rhabditida</taxon>
        <taxon>Spirurina</taxon>
        <taxon>Ascaridomorpha</taxon>
        <taxon>Ascaridoidea</taxon>
        <taxon>Ascarididae</taxon>
        <taxon>Parascaris</taxon>
    </lineage>
</organism>
<keyword evidence="1" id="KW-0812">Transmembrane</keyword>
<evidence type="ECO:0000313" key="3">
    <source>
        <dbReference type="WBParaSite" id="PgB03_g002_t01"/>
    </source>
</evidence>
<dbReference type="AlphaFoldDB" id="A0A914ZFM0"/>
<evidence type="ECO:0000313" key="2">
    <source>
        <dbReference type="Proteomes" id="UP000887569"/>
    </source>
</evidence>
<keyword evidence="1" id="KW-1133">Transmembrane helix</keyword>
<name>A0A914ZFM0_PARUN</name>
<accession>A0A914ZFM0</accession>
<proteinExistence type="predicted"/>
<feature type="transmembrane region" description="Helical" evidence="1">
    <location>
        <begin position="13"/>
        <end position="34"/>
    </location>
</feature>